<dbReference type="Proteomes" id="UP000054485">
    <property type="component" value="Unassembled WGS sequence"/>
</dbReference>
<reference evidence="1 2" key="1">
    <citation type="submission" date="2014-04" db="EMBL/GenBank/DDBJ databases">
        <authorList>
            <consortium name="DOE Joint Genome Institute"/>
            <person name="Kuo A."/>
            <person name="Ruytinx J."/>
            <person name="Rineau F."/>
            <person name="Colpaert J."/>
            <person name="Kohler A."/>
            <person name="Nagy L.G."/>
            <person name="Floudas D."/>
            <person name="Copeland A."/>
            <person name="Barry K.W."/>
            <person name="Cichocki N."/>
            <person name="Veneault-Fourrey C."/>
            <person name="LaButti K."/>
            <person name="Lindquist E.A."/>
            <person name="Lipzen A."/>
            <person name="Lundell T."/>
            <person name="Morin E."/>
            <person name="Murat C."/>
            <person name="Sun H."/>
            <person name="Tunlid A."/>
            <person name="Henrissat B."/>
            <person name="Grigoriev I.V."/>
            <person name="Hibbett D.S."/>
            <person name="Martin F."/>
            <person name="Nordberg H.P."/>
            <person name="Cantor M.N."/>
            <person name="Hua S.X."/>
        </authorList>
    </citation>
    <scope>NUCLEOTIDE SEQUENCE [LARGE SCALE GENOMIC DNA]</scope>
    <source>
        <strain evidence="1 2">UH-Slu-Lm8-n1</strain>
    </source>
</reference>
<accession>A0A0C9ZAQ1</accession>
<sequence>MRRIPRCLHDVDPCLAEDLGNDIPSVPAPSRIRRVLLTLKDTLQTTFDSFGLCRLYPCRPSFEPNKFVASSLLARSCPTIIPGPEPTAKLPLPPYPYSNTTVYRLMTWMNSGSHRKSETEVQRLVKEVLQADDFDVKHLEGFSVRKSLRELDRDESGEKIAFPDDWMETSITVDIPTKSSEEGPTKYDIPGLHYRPLVEVIRAAFSDVQASAFHILPFKRLWKDPLDNHQERIYDKLYSSDVWLDAQDDLQKLPKEPGCSLERIIAGLMFFSDATHLANFGTAKAWPLYMYFGNLSKYTRCLPQSGACHLVAFLPSLPDRIKDILSGLPGISKMGISSLHTHCRRELFQGCWEILLDKEFLRAYRHGVVLRCADGVLRRVFPRIFTYSADYPEKVLIATIKDMGSCACPRCFTPKSLFDNLSLLKDMKNRITNLRAYTMTNVIKAREFIYKSGNTVDGLKVERTLGDGSWVPTVNQFVRKLGPLGLDAFQMLVVDFMHECELGTWKALLTHLIRLVYALPNGNQVVATLDKRFRQVPTFGNGVIRKFANNTSEMKRLAARDFEDILQARFA</sequence>
<proteinExistence type="predicted"/>
<dbReference type="InterPro" id="IPR041078">
    <property type="entry name" value="Plavaka"/>
</dbReference>
<dbReference type="AlphaFoldDB" id="A0A0C9ZAQ1"/>
<evidence type="ECO:0000313" key="1">
    <source>
        <dbReference type="EMBL" id="KIK34615.1"/>
    </source>
</evidence>
<dbReference type="HOGENOM" id="CLU_002498_1_1_1"/>
<dbReference type="InParanoid" id="A0A0C9ZAQ1"/>
<keyword evidence="2" id="KW-1185">Reference proteome</keyword>
<dbReference type="EMBL" id="KN835727">
    <property type="protein sequence ID" value="KIK34615.1"/>
    <property type="molecule type" value="Genomic_DNA"/>
</dbReference>
<name>A0A0C9ZAQ1_9AGAM</name>
<organism evidence="1 2">
    <name type="scientific">Suillus luteus UH-Slu-Lm8-n1</name>
    <dbReference type="NCBI Taxonomy" id="930992"/>
    <lineage>
        <taxon>Eukaryota</taxon>
        <taxon>Fungi</taxon>
        <taxon>Dikarya</taxon>
        <taxon>Basidiomycota</taxon>
        <taxon>Agaricomycotina</taxon>
        <taxon>Agaricomycetes</taxon>
        <taxon>Agaricomycetidae</taxon>
        <taxon>Boletales</taxon>
        <taxon>Suillineae</taxon>
        <taxon>Suillaceae</taxon>
        <taxon>Suillus</taxon>
    </lineage>
</organism>
<dbReference type="OrthoDB" id="3208495at2759"/>
<dbReference type="STRING" id="930992.A0A0C9ZAQ1"/>
<protein>
    <submittedName>
        <fullName evidence="1">Unplaced genomic scaffold CY34scaffold_596, whole genome shotgun sequence</fullName>
    </submittedName>
</protein>
<gene>
    <name evidence="1" type="ORF">CY34DRAFT_17588</name>
</gene>
<evidence type="ECO:0000313" key="2">
    <source>
        <dbReference type="Proteomes" id="UP000054485"/>
    </source>
</evidence>
<reference evidence="2" key="2">
    <citation type="submission" date="2015-01" db="EMBL/GenBank/DDBJ databases">
        <title>Evolutionary Origins and Diversification of the Mycorrhizal Mutualists.</title>
        <authorList>
            <consortium name="DOE Joint Genome Institute"/>
            <consortium name="Mycorrhizal Genomics Consortium"/>
            <person name="Kohler A."/>
            <person name="Kuo A."/>
            <person name="Nagy L.G."/>
            <person name="Floudas D."/>
            <person name="Copeland A."/>
            <person name="Barry K.W."/>
            <person name="Cichocki N."/>
            <person name="Veneault-Fourrey C."/>
            <person name="LaButti K."/>
            <person name="Lindquist E.A."/>
            <person name="Lipzen A."/>
            <person name="Lundell T."/>
            <person name="Morin E."/>
            <person name="Murat C."/>
            <person name="Riley R."/>
            <person name="Ohm R."/>
            <person name="Sun H."/>
            <person name="Tunlid A."/>
            <person name="Henrissat B."/>
            <person name="Grigoriev I.V."/>
            <person name="Hibbett D.S."/>
            <person name="Martin F."/>
        </authorList>
    </citation>
    <scope>NUCLEOTIDE SEQUENCE [LARGE SCALE GENOMIC DNA]</scope>
    <source>
        <strain evidence="2">UH-Slu-Lm8-n1</strain>
    </source>
</reference>
<dbReference type="Pfam" id="PF18759">
    <property type="entry name" value="Plavaka"/>
    <property type="match status" value="1"/>
</dbReference>